<dbReference type="EMBL" id="CH902651">
    <property type="protein sequence ID" value="KPU74039.1"/>
    <property type="molecule type" value="Genomic_DNA"/>
</dbReference>
<keyword evidence="3" id="KW-1185">Reference proteome</keyword>
<proteinExistence type="predicted"/>
<evidence type="ECO:0000313" key="1">
    <source>
        <dbReference type="EMBL" id="KPU74039.1"/>
    </source>
</evidence>
<sequence length="56" mass="6448">MQQIFWTSIGAPWIRHVVRKLGVVAREHQVISSLRYMFHSSMGCRQVYKVSQVSGA</sequence>
<dbReference type="AlphaFoldDB" id="A0A0P9A6I7"/>
<dbReference type="EMBL" id="CH902651">
    <property type="protein sequence ID" value="KPU74041.1"/>
    <property type="molecule type" value="Genomic_DNA"/>
</dbReference>
<protein>
    <submittedName>
        <fullName evidence="2">Uncharacterized protein</fullName>
    </submittedName>
</protein>
<dbReference type="Proteomes" id="UP000007801">
    <property type="component" value="Unassembled WGS sequence"/>
</dbReference>
<reference evidence="2" key="2">
    <citation type="journal article" date="2008" name="Bioinformatics">
        <title>Assembly reconciliation.</title>
        <authorList>
            <person name="Zimin A.V."/>
            <person name="Smith D.R."/>
            <person name="Sutton G."/>
            <person name="Yorke J.A."/>
        </authorList>
    </citation>
    <scope>NUCLEOTIDE SEQUENCE</scope>
    <source>
        <strain evidence="2">TSC#14024-0371.13</strain>
    </source>
</reference>
<evidence type="ECO:0000313" key="2">
    <source>
        <dbReference type="EMBL" id="KPU74041.1"/>
    </source>
</evidence>
<name>A0A0P9A6I7_DROAN</name>
<reference evidence="2 3" key="1">
    <citation type="journal article" date="2007" name="Nature">
        <title>Evolution of genes and genomes on the Drosophila phylogeny.</title>
        <authorList>
            <consortium name="Drosophila 12 Genomes Consortium"/>
            <person name="Clark A.G."/>
            <person name="Eisen M.B."/>
            <person name="Smith D.R."/>
            <person name="Bergman C.M."/>
            <person name="Oliver B."/>
            <person name="Markow T.A."/>
            <person name="Kaufman T.C."/>
            <person name="Kellis M."/>
            <person name="Gelbart W."/>
            <person name="Iyer V.N."/>
            <person name="Pollard D.A."/>
            <person name="Sackton T.B."/>
            <person name="Larracuente A.M."/>
            <person name="Singh N.D."/>
            <person name="Abad J.P."/>
            <person name="Abt D.N."/>
            <person name="Adryan B."/>
            <person name="Aguade M."/>
            <person name="Akashi H."/>
            <person name="Anderson W.W."/>
            <person name="Aquadro C.F."/>
            <person name="Ardell D.H."/>
            <person name="Arguello R."/>
            <person name="Artieri C.G."/>
            <person name="Barbash D.A."/>
            <person name="Barker D."/>
            <person name="Barsanti P."/>
            <person name="Batterham P."/>
            <person name="Batzoglou S."/>
            <person name="Begun D."/>
            <person name="Bhutkar A."/>
            <person name="Blanco E."/>
            <person name="Bosak S.A."/>
            <person name="Bradley R.K."/>
            <person name="Brand A.D."/>
            <person name="Brent M.R."/>
            <person name="Brooks A.N."/>
            <person name="Brown R.H."/>
            <person name="Butlin R.K."/>
            <person name="Caggese C."/>
            <person name="Calvi B.R."/>
            <person name="Bernardo de Carvalho A."/>
            <person name="Caspi A."/>
            <person name="Castrezana S."/>
            <person name="Celniker S.E."/>
            <person name="Chang J.L."/>
            <person name="Chapple C."/>
            <person name="Chatterji S."/>
            <person name="Chinwalla A."/>
            <person name="Civetta A."/>
            <person name="Clifton S.W."/>
            <person name="Comeron J.M."/>
            <person name="Costello J.C."/>
            <person name="Coyne J.A."/>
            <person name="Daub J."/>
            <person name="David R.G."/>
            <person name="Delcher A.L."/>
            <person name="Delehaunty K."/>
            <person name="Do C.B."/>
            <person name="Ebling H."/>
            <person name="Edwards K."/>
            <person name="Eickbush T."/>
            <person name="Evans J.D."/>
            <person name="Filipski A."/>
            <person name="Findeiss S."/>
            <person name="Freyhult E."/>
            <person name="Fulton L."/>
            <person name="Fulton R."/>
            <person name="Garcia A.C."/>
            <person name="Gardiner A."/>
            <person name="Garfield D.A."/>
            <person name="Garvin B.E."/>
            <person name="Gibson G."/>
            <person name="Gilbert D."/>
            <person name="Gnerre S."/>
            <person name="Godfrey J."/>
            <person name="Good R."/>
            <person name="Gotea V."/>
            <person name="Gravely B."/>
            <person name="Greenberg A.J."/>
            <person name="Griffiths-Jones S."/>
            <person name="Gross S."/>
            <person name="Guigo R."/>
            <person name="Gustafson E.A."/>
            <person name="Haerty W."/>
            <person name="Hahn M.W."/>
            <person name="Halligan D.L."/>
            <person name="Halpern A.L."/>
            <person name="Halter G.M."/>
            <person name="Han M.V."/>
            <person name="Heger A."/>
            <person name="Hillier L."/>
            <person name="Hinrichs A.S."/>
            <person name="Holmes I."/>
            <person name="Hoskins R.A."/>
            <person name="Hubisz M.J."/>
            <person name="Hultmark D."/>
            <person name="Huntley M.A."/>
            <person name="Jaffe D.B."/>
            <person name="Jagadeeshan S."/>
            <person name="Jeck W.R."/>
            <person name="Johnson J."/>
            <person name="Jones C.D."/>
            <person name="Jordan W.C."/>
            <person name="Karpen G.H."/>
            <person name="Kataoka E."/>
            <person name="Keightley P.D."/>
            <person name="Kheradpour P."/>
            <person name="Kirkness E.F."/>
            <person name="Koerich L.B."/>
            <person name="Kristiansen K."/>
            <person name="Kudrna D."/>
            <person name="Kulathinal R.J."/>
            <person name="Kumar S."/>
            <person name="Kwok R."/>
            <person name="Lander E."/>
            <person name="Langley C.H."/>
            <person name="Lapoint R."/>
            <person name="Lazzaro B.P."/>
            <person name="Lee S.J."/>
            <person name="Levesque L."/>
            <person name="Li R."/>
            <person name="Lin C.F."/>
            <person name="Lin M.F."/>
            <person name="Lindblad-Toh K."/>
            <person name="Llopart A."/>
            <person name="Long M."/>
            <person name="Low L."/>
            <person name="Lozovsky E."/>
            <person name="Lu J."/>
            <person name="Luo M."/>
            <person name="Machado C.A."/>
            <person name="Makalowski W."/>
            <person name="Marzo M."/>
            <person name="Matsuda M."/>
            <person name="Matzkin L."/>
            <person name="McAllister B."/>
            <person name="McBride C.S."/>
            <person name="McKernan B."/>
            <person name="McKernan K."/>
            <person name="Mendez-Lago M."/>
            <person name="Minx P."/>
            <person name="Mollenhauer M.U."/>
            <person name="Montooth K."/>
            <person name="Mount S.M."/>
            <person name="Mu X."/>
            <person name="Myers E."/>
            <person name="Negre B."/>
            <person name="Newfeld S."/>
            <person name="Nielsen R."/>
            <person name="Noor M.A."/>
            <person name="O'Grady P."/>
            <person name="Pachter L."/>
            <person name="Papaceit M."/>
            <person name="Parisi M.J."/>
            <person name="Parisi M."/>
            <person name="Parts L."/>
            <person name="Pedersen J.S."/>
            <person name="Pesole G."/>
            <person name="Phillippy A.M."/>
            <person name="Ponting C.P."/>
            <person name="Pop M."/>
            <person name="Porcelli D."/>
            <person name="Powell J.R."/>
            <person name="Prohaska S."/>
            <person name="Pruitt K."/>
            <person name="Puig M."/>
            <person name="Quesneville H."/>
            <person name="Ram K.R."/>
            <person name="Rand D."/>
            <person name="Rasmussen M.D."/>
            <person name="Reed L.K."/>
            <person name="Reenan R."/>
            <person name="Reily A."/>
            <person name="Remington K.A."/>
            <person name="Rieger T.T."/>
            <person name="Ritchie M.G."/>
            <person name="Robin C."/>
            <person name="Rogers Y.H."/>
            <person name="Rohde C."/>
            <person name="Rozas J."/>
            <person name="Rubenfield M.J."/>
            <person name="Ruiz A."/>
            <person name="Russo S."/>
            <person name="Salzberg S.L."/>
            <person name="Sanchez-Gracia A."/>
            <person name="Saranga D.J."/>
            <person name="Sato H."/>
            <person name="Schaeffer S.W."/>
            <person name="Schatz M.C."/>
            <person name="Schlenke T."/>
            <person name="Schwartz R."/>
            <person name="Segarra C."/>
            <person name="Singh R.S."/>
            <person name="Sirot L."/>
            <person name="Sirota M."/>
            <person name="Sisneros N.B."/>
            <person name="Smith C.D."/>
            <person name="Smith T.F."/>
            <person name="Spieth J."/>
            <person name="Stage D.E."/>
            <person name="Stark A."/>
            <person name="Stephan W."/>
            <person name="Strausberg R.L."/>
            <person name="Strempel S."/>
            <person name="Sturgill D."/>
            <person name="Sutton G."/>
            <person name="Sutton G.G."/>
            <person name="Tao W."/>
            <person name="Teichmann S."/>
            <person name="Tobari Y.N."/>
            <person name="Tomimura Y."/>
            <person name="Tsolas J.M."/>
            <person name="Valente V.L."/>
            <person name="Venter E."/>
            <person name="Venter J.C."/>
            <person name="Vicario S."/>
            <person name="Vieira F.G."/>
            <person name="Vilella A.J."/>
            <person name="Villasante A."/>
            <person name="Walenz B."/>
            <person name="Wang J."/>
            <person name="Wasserman M."/>
            <person name="Watts T."/>
            <person name="Wilson D."/>
            <person name="Wilson R.K."/>
            <person name="Wing R.A."/>
            <person name="Wolfner M.F."/>
            <person name="Wong A."/>
            <person name="Wong G.K."/>
            <person name="Wu C.I."/>
            <person name="Wu G."/>
            <person name="Yamamoto D."/>
            <person name="Yang H.P."/>
            <person name="Yang S.P."/>
            <person name="Yorke J.A."/>
            <person name="Yoshida K."/>
            <person name="Zdobnov E."/>
            <person name="Zhang P."/>
            <person name="Zhang Y."/>
            <person name="Zimin A.V."/>
            <person name="Baldwin J."/>
            <person name="Abdouelleil A."/>
            <person name="Abdulkadir J."/>
            <person name="Abebe A."/>
            <person name="Abera B."/>
            <person name="Abreu J."/>
            <person name="Acer S.C."/>
            <person name="Aftuck L."/>
            <person name="Alexander A."/>
            <person name="An P."/>
            <person name="Anderson E."/>
            <person name="Anderson S."/>
            <person name="Arachi H."/>
            <person name="Azer M."/>
            <person name="Bachantsang P."/>
            <person name="Barry A."/>
            <person name="Bayul T."/>
            <person name="Berlin A."/>
            <person name="Bessette D."/>
            <person name="Bloom T."/>
            <person name="Blye J."/>
            <person name="Boguslavskiy L."/>
            <person name="Bonnet C."/>
            <person name="Boukhgalter B."/>
            <person name="Bourzgui I."/>
            <person name="Brown A."/>
            <person name="Cahill P."/>
            <person name="Channer S."/>
            <person name="Cheshatsang Y."/>
            <person name="Chuda L."/>
            <person name="Citroen M."/>
            <person name="Collymore A."/>
            <person name="Cooke P."/>
            <person name="Costello M."/>
            <person name="D'Aco K."/>
            <person name="Daza R."/>
            <person name="De Haan G."/>
            <person name="DeGray S."/>
            <person name="DeMaso C."/>
            <person name="Dhargay N."/>
            <person name="Dooley K."/>
            <person name="Dooley E."/>
            <person name="Doricent M."/>
            <person name="Dorje P."/>
            <person name="Dorjee K."/>
            <person name="Dupes A."/>
            <person name="Elong R."/>
            <person name="Falk J."/>
            <person name="Farina A."/>
            <person name="Faro S."/>
            <person name="Ferguson D."/>
            <person name="Fisher S."/>
            <person name="Foley C.D."/>
            <person name="Franke A."/>
            <person name="Friedrich D."/>
            <person name="Gadbois L."/>
            <person name="Gearin G."/>
            <person name="Gearin C.R."/>
            <person name="Giannoukos G."/>
            <person name="Goode T."/>
            <person name="Graham J."/>
            <person name="Grandbois E."/>
            <person name="Grewal S."/>
            <person name="Gyaltsen K."/>
            <person name="Hafez N."/>
            <person name="Hagos B."/>
            <person name="Hall J."/>
            <person name="Henson C."/>
            <person name="Hollinger A."/>
            <person name="Honan T."/>
            <person name="Huard M.D."/>
            <person name="Hughes L."/>
            <person name="Hurhula B."/>
            <person name="Husby M.E."/>
            <person name="Kamat A."/>
            <person name="Kanga B."/>
            <person name="Kashin S."/>
            <person name="Khazanovich D."/>
            <person name="Kisner P."/>
            <person name="Lance K."/>
            <person name="Lara M."/>
            <person name="Lee W."/>
            <person name="Lennon N."/>
            <person name="Letendre F."/>
            <person name="LeVine R."/>
            <person name="Lipovsky A."/>
            <person name="Liu X."/>
            <person name="Liu J."/>
            <person name="Liu S."/>
            <person name="Lokyitsang T."/>
            <person name="Lokyitsang Y."/>
            <person name="Lubonja R."/>
            <person name="Lui A."/>
            <person name="MacDonald P."/>
            <person name="Magnisalis V."/>
            <person name="Maru K."/>
            <person name="Matthews C."/>
            <person name="McCusker W."/>
            <person name="McDonough S."/>
            <person name="Mehta T."/>
            <person name="Meldrim J."/>
            <person name="Meneus L."/>
            <person name="Mihai O."/>
            <person name="Mihalev A."/>
            <person name="Mihova T."/>
            <person name="Mittelman R."/>
            <person name="Mlenga V."/>
            <person name="Montmayeur A."/>
            <person name="Mulrain L."/>
            <person name="Navidi A."/>
            <person name="Naylor J."/>
            <person name="Negash T."/>
            <person name="Nguyen T."/>
            <person name="Nguyen N."/>
            <person name="Nicol R."/>
            <person name="Norbu C."/>
            <person name="Norbu N."/>
            <person name="Novod N."/>
            <person name="O'Neill B."/>
            <person name="Osman S."/>
            <person name="Markiewicz E."/>
            <person name="Oyono O.L."/>
            <person name="Patti C."/>
            <person name="Phunkhang P."/>
            <person name="Pierre F."/>
            <person name="Priest M."/>
            <person name="Raghuraman S."/>
            <person name="Rege F."/>
            <person name="Reyes R."/>
            <person name="Rise C."/>
            <person name="Rogov P."/>
            <person name="Ross K."/>
            <person name="Ryan E."/>
            <person name="Settipalli S."/>
            <person name="Shea T."/>
            <person name="Sherpa N."/>
            <person name="Shi L."/>
            <person name="Shih D."/>
            <person name="Sparrow T."/>
            <person name="Spaulding J."/>
            <person name="Stalker J."/>
            <person name="Stange-Thomann N."/>
            <person name="Stavropoulos S."/>
            <person name="Stone C."/>
            <person name="Strader C."/>
            <person name="Tesfaye S."/>
            <person name="Thomson T."/>
            <person name="Thoulutsang Y."/>
            <person name="Thoulutsang D."/>
            <person name="Topham K."/>
            <person name="Topping I."/>
            <person name="Tsamla T."/>
            <person name="Vassiliev H."/>
            <person name="Vo A."/>
            <person name="Wangchuk T."/>
            <person name="Wangdi T."/>
            <person name="Weiand M."/>
            <person name="Wilkinson J."/>
            <person name="Wilson A."/>
            <person name="Yadav S."/>
            <person name="Young G."/>
            <person name="Yu Q."/>
            <person name="Zembek L."/>
            <person name="Zhong D."/>
            <person name="Zimmer A."/>
            <person name="Zwirko Z."/>
            <person name="Jaffe D.B."/>
            <person name="Alvarez P."/>
            <person name="Brockman W."/>
            <person name="Butler J."/>
            <person name="Chin C."/>
            <person name="Gnerre S."/>
            <person name="Grabherr M."/>
            <person name="Kleber M."/>
            <person name="Mauceli E."/>
            <person name="MacCallum I."/>
        </authorList>
    </citation>
    <scope>NUCLEOTIDE SEQUENCE [LARGE SCALE GENOMIC DNA]</scope>
    <source>
        <strain evidence="2">TSC#14024-0371.13</strain>
        <strain evidence="3">Tucson 14024-0371.13</strain>
    </source>
</reference>
<organism evidence="2 3">
    <name type="scientific">Drosophila ananassae</name>
    <name type="common">Fruit fly</name>
    <dbReference type="NCBI Taxonomy" id="7217"/>
    <lineage>
        <taxon>Eukaryota</taxon>
        <taxon>Metazoa</taxon>
        <taxon>Ecdysozoa</taxon>
        <taxon>Arthropoda</taxon>
        <taxon>Hexapoda</taxon>
        <taxon>Insecta</taxon>
        <taxon>Pterygota</taxon>
        <taxon>Neoptera</taxon>
        <taxon>Endopterygota</taxon>
        <taxon>Diptera</taxon>
        <taxon>Brachycera</taxon>
        <taxon>Muscomorpha</taxon>
        <taxon>Ephydroidea</taxon>
        <taxon>Drosophilidae</taxon>
        <taxon>Drosophila</taxon>
        <taxon>Sophophora</taxon>
    </lineage>
</organism>
<evidence type="ECO:0000313" key="3">
    <source>
        <dbReference type="Proteomes" id="UP000007801"/>
    </source>
</evidence>
<gene>
    <name evidence="2" type="primary">Dana\GF27802</name>
    <name evidence="1" type="synonym">Dana\GF27122</name>
    <name evidence="1" type="ORF">GF27122</name>
    <name evidence="2" type="ORF">GF27802</name>
</gene>
<accession>A0A0P9A6I7</accession>
<reference evidence="2" key="3">
    <citation type="submission" date="2015-10" db="EMBL/GenBank/DDBJ databases">
        <authorList>
            <consortium name="FlyBase"/>
        </authorList>
    </citation>
    <scope>NUCLEOTIDE SEQUENCE</scope>
    <source>
        <strain evidence="2">TSC#14024-0371.13</strain>
    </source>
</reference>